<dbReference type="RefSeq" id="XP_046066332.1">
    <property type="nucleotide sequence ID" value="XM_046221209.1"/>
</dbReference>
<sequence>MSSLLAAAIYGGATSFFIVDTQSEIWDGGTARLRFVLTQQSEICYGGAASVRTVSTHQSEIWYGGTASISIVLTRQSEFWYGGAARLPSYSPDPPTFSFHSCSWWRCFGFPGFDKPERDLVWWRSFGFFSVCNLPFDTTVTNLHRSSAWGFFDIFSPSHESEVWYGGAASAYPKSPQGQVSSMGMDMGMVSARSVSPAPPLYL</sequence>
<evidence type="ECO:0000313" key="1">
    <source>
        <dbReference type="EMBL" id="KAH8690049.1"/>
    </source>
</evidence>
<protein>
    <submittedName>
        <fullName evidence="1">Uncharacterized protein</fullName>
    </submittedName>
</protein>
<accession>A0AAD4KK19</accession>
<proteinExistence type="predicted"/>
<reference evidence="1" key="1">
    <citation type="submission" date="2021-12" db="EMBL/GenBank/DDBJ databases">
        <title>Convergent genome expansion in fungi linked to evolution of root-endophyte symbiosis.</title>
        <authorList>
            <consortium name="DOE Joint Genome Institute"/>
            <person name="Ke Y.-H."/>
            <person name="Bonito G."/>
            <person name="Liao H.-L."/>
            <person name="Looney B."/>
            <person name="Rojas-Flechas A."/>
            <person name="Nash J."/>
            <person name="Hameed K."/>
            <person name="Schadt C."/>
            <person name="Martin F."/>
            <person name="Crous P.W."/>
            <person name="Miettinen O."/>
            <person name="Magnuson J.K."/>
            <person name="Labbe J."/>
            <person name="Jacobson D."/>
            <person name="Doktycz M.J."/>
            <person name="Veneault-Fourrey C."/>
            <person name="Kuo A."/>
            <person name="Mondo S."/>
            <person name="Calhoun S."/>
            <person name="Riley R."/>
            <person name="Ohm R."/>
            <person name="LaButti K."/>
            <person name="Andreopoulos B."/>
            <person name="Pangilinan J."/>
            <person name="Nolan M."/>
            <person name="Tritt A."/>
            <person name="Clum A."/>
            <person name="Lipzen A."/>
            <person name="Daum C."/>
            <person name="Barry K."/>
            <person name="Grigoriev I.V."/>
            <person name="Vilgalys R."/>
        </authorList>
    </citation>
    <scope>NUCLEOTIDE SEQUENCE</scope>
    <source>
        <strain evidence="1">PMI_201</strain>
    </source>
</reference>
<keyword evidence="2" id="KW-1185">Reference proteome</keyword>
<dbReference type="Proteomes" id="UP001201262">
    <property type="component" value="Unassembled WGS sequence"/>
</dbReference>
<dbReference type="EMBL" id="JAJTJA010000014">
    <property type="protein sequence ID" value="KAH8690049.1"/>
    <property type="molecule type" value="Genomic_DNA"/>
</dbReference>
<evidence type="ECO:0000313" key="2">
    <source>
        <dbReference type="Proteomes" id="UP001201262"/>
    </source>
</evidence>
<dbReference type="GeneID" id="70251496"/>
<dbReference type="AlphaFoldDB" id="A0AAD4KK19"/>
<name>A0AAD4KK19_9EURO</name>
<gene>
    <name evidence="1" type="ORF">BGW36DRAFT_433010</name>
</gene>
<organism evidence="1 2">
    <name type="scientific">Talaromyces proteolyticus</name>
    <dbReference type="NCBI Taxonomy" id="1131652"/>
    <lineage>
        <taxon>Eukaryota</taxon>
        <taxon>Fungi</taxon>
        <taxon>Dikarya</taxon>
        <taxon>Ascomycota</taxon>
        <taxon>Pezizomycotina</taxon>
        <taxon>Eurotiomycetes</taxon>
        <taxon>Eurotiomycetidae</taxon>
        <taxon>Eurotiales</taxon>
        <taxon>Trichocomaceae</taxon>
        <taxon>Talaromyces</taxon>
        <taxon>Talaromyces sect. Bacilispori</taxon>
    </lineage>
</organism>
<comment type="caution">
    <text evidence="1">The sequence shown here is derived from an EMBL/GenBank/DDBJ whole genome shotgun (WGS) entry which is preliminary data.</text>
</comment>